<name>A0A1X2IZ28_9FUNG</name>
<proteinExistence type="predicted"/>
<evidence type="ECO:0000256" key="1">
    <source>
        <dbReference type="SAM" id="Coils"/>
    </source>
</evidence>
<feature type="region of interest" description="Disordered" evidence="2">
    <location>
        <begin position="608"/>
        <end position="628"/>
    </location>
</feature>
<sequence>MTYGKGSMKGFTKYTKAADLKQLEKELENLRQKRTSRRKVQHLFLPSPIGNDKGLNVEEGNVSQISHQNQTPTLGRATDKNLSLAVLKKKPGSSPILRSSIKHNNQQNITGTRTEQKHLPAKIITDLSKGAGIYTGRRTSSPTDHHIYAHEHSLLLQNLNLPTKAGRRKLNRLKSSAKSERILSDEKDDLTAELLRTAFQNLDNHSVPVRKSKCLNTDRLPSKIVMPAVSPGKRSNCRKQSSLSKLRTTKGKVVSLKSTAINAFENDTSTASEYTTNTLSHRKPLSKYILRPQNYDISSYTNTGTAPRSLSILNGNQLRSEPQPLKSKNYGDMEISHHTRLPAITTTPLNSIQESVYSNDVEQHYQPQISRNSVRRPLSIYTPQLSQLDSEYLNDLSSISPLSAPLAQYRSPIPETSISPQLLNTGPQHHSSPPTPPLQYSRSPTYHTPQKDNSADQPDALTDTPDNSIITTVSDNNNSSQQFYVFDIDNENTKSDILTHLEIDHLKNASNMDQPQANPQRYNDIHTDSSDDSSDIHLFDDADTDDMDENNNSGNNLNQPFTPQRKRYSDGVYFDHCYDYHINTTATTNNDMITAKCTQKPFELHEKVSSSSIETTPPAGSSSLQPTSLAIKNPVASTRRFWNAFSAEIGQQQRLGTTESKQLSSTNAPQSVKFLPTSLSQQQYNNISSTNSTLHISATSTPTRTLFRRRKSSNRPRNYDREKKESLSSSSWWKESSNKKPEPVYHTTVSLGKTPTSSSTSPFVNYAAKIGSKNPTGYRGSSSLTKRMIKAAPIAPAATAQPKWRQRVPVSKHYP</sequence>
<feature type="compositionally biased region" description="Polar residues" evidence="2">
    <location>
        <begin position="747"/>
        <end position="763"/>
    </location>
</feature>
<keyword evidence="4" id="KW-1185">Reference proteome</keyword>
<gene>
    <name evidence="3" type="ORF">BCR42DRAFT_486802</name>
</gene>
<keyword evidence="1" id="KW-0175">Coiled coil</keyword>
<feature type="compositionally biased region" description="Polar residues" evidence="2">
    <location>
        <begin position="609"/>
        <end position="628"/>
    </location>
</feature>
<feature type="region of interest" description="Disordered" evidence="2">
    <location>
        <begin position="710"/>
        <end position="763"/>
    </location>
</feature>
<dbReference type="Proteomes" id="UP000193560">
    <property type="component" value="Unassembled WGS sequence"/>
</dbReference>
<evidence type="ECO:0000256" key="2">
    <source>
        <dbReference type="SAM" id="MobiDB-lite"/>
    </source>
</evidence>
<evidence type="ECO:0000313" key="3">
    <source>
        <dbReference type="EMBL" id="ORZ24545.1"/>
    </source>
</evidence>
<dbReference type="AlphaFoldDB" id="A0A1X2IZ28"/>
<organism evidence="3 4">
    <name type="scientific">Absidia repens</name>
    <dbReference type="NCBI Taxonomy" id="90262"/>
    <lineage>
        <taxon>Eukaryota</taxon>
        <taxon>Fungi</taxon>
        <taxon>Fungi incertae sedis</taxon>
        <taxon>Mucoromycota</taxon>
        <taxon>Mucoromycotina</taxon>
        <taxon>Mucoromycetes</taxon>
        <taxon>Mucorales</taxon>
        <taxon>Cunninghamellaceae</taxon>
        <taxon>Absidia</taxon>
    </lineage>
</organism>
<feature type="region of interest" description="Disordered" evidence="2">
    <location>
        <begin position="416"/>
        <end position="475"/>
    </location>
</feature>
<feature type="region of interest" description="Disordered" evidence="2">
    <location>
        <begin position="796"/>
        <end position="815"/>
    </location>
</feature>
<protein>
    <submittedName>
        <fullName evidence="3">Uncharacterized protein</fullName>
    </submittedName>
</protein>
<accession>A0A1X2IZ28</accession>
<reference evidence="3 4" key="1">
    <citation type="submission" date="2016-07" db="EMBL/GenBank/DDBJ databases">
        <title>Pervasive Adenine N6-methylation of Active Genes in Fungi.</title>
        <authorList>
            <consortium name="DOE Joint Genome Institute"/>
            <person name="Mondo S.J."/>
            <person name="Dannebaum R.O."/>
            <person name="Kuo R.C."/>
            <person name="Labutti K."/>
            <person name="Haridas S."/>
            <person name="Kuo A."/>
            <person name="Salamov A."/>
            <person name="Ahrendt S.R."/>
            <person name="Lipzen A."/>
            <person name="Sullivan W."/>
            <person name="Andreopoulos W.B."/>
            <person name="Clum A."/>
            <person name="Lindquist E."/>
            <person name="Daum C."/>
            <person name="Ramamoorthy G.K."/>
            <person name="Gryganskyi A."/>
            <person name="Culley D."/>
            <person name="Magnuson J.K."/>
            <person name="James T.Y."/>
            <person name="O'Malley M.A."/>
            <person name="Stajich J.E."/>
            <person name="Spatafora J.W."/>
            <person name="Visel A."/>
            <person name="Grigoriev I.V."/>
        </authorList>
    </citation>
    <scope>NUCLEOTIDE SEQUENCE [LARGE SCALE GENOMIC DNA]</scope>
    <source>
        <strain evidence="3 4">NRRL 1336</strain>
    </source>
</reference>
<feature type="coiled-coil region" evidence="1">
    <location>
        <begin position="13"/>
        <end position="40"/>
    </location>
</feature>
<dbReference type="EMBL" id="MCGE01000002">
    <property type="protein sequence ID" value="ORZ24545.1"/>
    <property type="molecule type" value="Genomic_DNA"/>
</dbReference>
<feature type="compositionally biased region" description="Polar residues" evidence="2">
    <location>
        <begin position="550"/>
        <end position="562"/>
    </location>
</feature>
<feature type="region of interest" description="Disordered" evidence="2">
    <location>
        <begin position="508"/>
        <end position="564"/>
    </location>
</feature>
<feature type="compositionally biased region" description="Basic and acidic residues" evidence="2">
    <location>
        <begin position="523"/>
        <end position="540"/>
    </location>
</feature>
<comment type="caution">
    <text evidence="3">The sequence shown here is derived from an EMBL/GenBank/DDBJ whole genome shotgun (WGS) entry which is preliminary data.</text>
</comment>
<feature type="compositionally biased region" description="Basic and acidic residues" evidence="2">
    <location>
        <begin position="717"/>
        <end position="726"/>
    </location>
</feature>
<feature type="compositionally biased region" description="Polar residues" evidence="2">
    <location>
        <begin position="416"/>
        <end position="448"/>
    </location>
</feature>
<feature type="compositionally biased region" description="Polar residues" evidence="2">
    <location>
        <begin position="508"/>
        <end position="521"/>
    </location>
</feature>
<feature type="compositionally biased region" description="Polar residues" evidence="2">
    <location>
        <begin position="464"/>
        <end position="475"/>
    </location>
</feature>
<evidence type="ECO:0000313" key="4">
    <source>
        <dbReference type="Proteomes" id="UP000193560"/>
    </source>
</evidence>